<comment type="caution">
    <text evidence="7">The sequence shown here is derived from an EMBL/GenBank/DDBJ whole genome shotgun (WGS) entry which is preliminary data.</text>
</comment>
<keyword evidence="1 5" id="KW-0963">Cytoplasm</keyword>
<evidence type="ECO:0000256" key="1">
    <source>
        <dbReference type="ARBA" id="ARBA00022490"/>
    </source>
</evidence>
<dbReference type="GO" id="GO:0004518">
    <property type="term" value="F:nuclease activity"/>
    <property type="evidence" value="ECO:0007669"/>
    <property type="project" value="UniProtKB-KW"/>
</dbReference>
<dbReference type="GO" id="GO:0000967">
    <property type="term" value="P:rRNA 5'-end processing"/>
    <property type="evidence" value="ECO:0007669"/>
    <property type="project" value="UniProtKB-UniRule"/>
</dbReference>
<dbReference type="GO" id="GO:0016788">
    <property type="term" value="F:hydrolase activity, acting on ester bonds"/>
    <property type="evidence" value="ECO:0007669"/>
    <property type="project" value="UniProtKB-UniRule"/>
</dbReference>
<accession>A0AAW8B5I0</accession>
<evidence type="ECO:0000256" key="2">
    <source>
        <dbReference type="ARBA" id="ARBA00022517"/>
    </source>
</evidence>
<comment type="function">
    <text evidence="5">Could be a nuclease involved in processing of the 5'-end of pre-16S rRNA.</text>
</comment>
<dbReference type="HAMAP" id="MF_00651">
    <property type="entry name" value="Nuclease_YqgF"/>
    <property type="match status" value="1"/>
</dbReference>
<dbReference type="SUPFAM" id="SSF53098">
    <property type="entry name" value="Ribonuclease H-like"/>
    <property type="match status" value="1"/>
</dbReference>
<evidence type="ECO:0000256" key="5">
    <source>
        <dbReference type="HAMAP-Rule" id="MF_00651"/>
    </source>
</evidence>
<dbReference type="InterPro" id="IPR037027">
    <property type="entry name" value="YqgF/RNaseH-like_dom_sf"/>
</dbReference>
<dbReference type="CDD" id="cd16964">
    <property type="entry name" value="YqgF"/>
    <property type="match status" value="1"/>
</dbReference>
<name>A0AAW8B5I0_9GAMM</name>
<reference evidence="7" key="1">
    <citation type="journal article" date="2010" name="Int. J. Syst. Evol. Microbiol.">
        <title>Porticoccus litoralis gen. nov., sp. nov., a gammaproteobacterium isolated from the Yellow Sea.</title>
        <authorList>
            <person name="Oh H.M."/>
            <person name="Kim H."/>
            <person name="Kim K.M."/>
            <person name="Min G.S."/>
            <person name="Cho J.C."/>
        </authorList>
    </citation>
    <scope>NUCLEOTIDE SEQUENCE</scope>
    <source>
        <strain evidence="7">DSM 25064</strain>
    </source>
</reference>
<evidence type="ECO:0000259" key="6">
    <source>
        <dbReference type="SMART" id="SM00732"/>
    </source>
</evidence>
<evidence type="ECO:0000313" key="7">
    <source>
        <dbReference type="EMBL" id="MDP1520856.1"/>
    </source>
</evidence>
<sequence length="156" mass="17084">MPGTPDTTDNPTRPRCLLAFDFGTGQIGVAVGQTLTNSANPLAVLKARDGIPNWEHIEQLLSEWRPDQLLVGLPLNMDGTESDFCQRARKFARRLHGRFGLPVSMVDERLSTFAAKGQLQSQGKRSSSYKQNPVDDLAAVIILQDWLSDPAIATAP</sequence>
<evidence type="ECO:0000256" key="3">
    <source>
        <dbReference type="ARBA" id="ARBA00022722"/>
    </source>
</evidence>
<feature type="domain" description="YqgF/RNase H-like" evidence="6">
    <location>
        <begin position="15"/>
        <end position="115"/>
    </location>
</feature>
<protein>
    <recommendedName>
        <fullName evidence="5">Putative pre-16S rRNA nuclease</fullName>
        <ecNumber evidence="5">3.1.-.-</ecNumber>
    </recommendedName>
</protein>
<evidence type="ECO:0000313" key="8">
    <source>
        <dbReference type="Proteomes" id="UP001178354"/>
    </source>
</evidence>
<dbReference type="NCBIfam" id="TIGR00250">
    <property type="entry name" value="RNAse_H_YqgF"/>
    <property type="match status" value="1"/>
</dbReference>
<keyword evidence="8" id="KW-1185">Reference proteome</keyword>
<dbReference type="PANTHER" id="PTHR33317:SF4">
    <property type="entry name" value="POLYNUCLEOTIDYL TRANSFERASE, RIBONUCLEASE H-LIKE SUPERFAMILY PROTEIN"/>
    <property type="match status" value="1"/>
</dbReference>
<dbReference type="RefSeq" id="WP_305170437.1">
    <property type="nucleotide sequence ID" value="NZ_JAUUUU010000003.1"/>
</dbReference>
<evidence type="ECO:0000256" key="4">
    <source>
        <dbReference type="ARBA" id="ARBA00022801"/>
    </source>
</evidence>
<keyword evidence="2 5" id="KW-0690">Ribosome biogenesis</keyword>
<keyword evidence="3 5" id="KW-0540">Nuclease</keyword>
<dbReference type="GO" id="GO:0005829">
    <property type="term" value="C:cytosol"/>
    <property type="evidence" value="ECO:0007669"/>
    <property type="project" value="TreeGrafter"/>
</dbReference>
<dbReference type="AlphaFoldDB" id="A0AAW8B5I0"/>
<comment type="subcellular location">
    <subcellularLocation>
        <location evidence="5">Cytoplasm</location>
    </subcellularLocation>
</comment>
<organism evidence="7 8">
    <name type="scientific">Porticoccus litoralis</name>
    <dbReference type="NCBI Taxonomy" id="434086"/>
    <lineage>
        <taxon>Bacteria</taxon>
        <taxon>Pseudomonadati</taxon>
        <taxon>Pseudomonadota</taxon>
        <taxon>Gammaproteobacteria</taxon>
        <taxon>Cellvibrionales</taxon>
        <taxon>Porticoccaceae</taxon>
        <taxon>Porticoccus</taxon>
    </lineage>
</organism>
<gene>
    <name evidence="7" type="primary">ruvX</name>
    <name evidence="7" type="ORF">Q8A57_07745</name>
</gene>
<dbReference type="InterPro" id="IPR012337">
    <property type="entry name" value="RNaseH-like_sf"/>
</dbReference>
<dbReference type="EC" id="3.1.-.-" evidence="5"/>
<comment type="similarity">
    <text evidence="5">Belongs to the YqgF HJR family.</text>
</comment>
<dbReference type="EMBL" id="JAUUUU010000003">
    <property type="protein sequence ID" value="MDP1520856.1"/>
    <property type="molecule type" value="Genomic_DNA"/>
</dbReference>
<proteinExistence type="inferred from homology"/>
<reference evidence="7" key="2">
    <citation type="submission" date="2023-08" db="EMBL/GenBank/DDBJ databases">
        <authorList>
            <person name="Luo J."/>
        </authorList>
    </citation>
    <scope>NUCLEOTIDE SEQUENCE</scope>
    <source>
        <strain evidence="7">DSM 25064</strain>
    </source>
</reference>
<dbReference type="Proteomes" id="UP001178354">
    <property type="component" value="Unassembled WGS sequence"/>
</dbReference>
<dbReference type="Pfam" id="PF03652">
    <property type="entry name" value="RuvX"/>
    <property type="match status" value="1"/>
</dbReference>
<dbReference type="InterPro" id="IPR006641">
    <property type="entry name" value="YqgF/RNaseH-like_dom"/>
</dbReference>
<dbReference type="SMART" id="SM00732">
    <property type="entry name" value="YqgFc"/>
    <property type="match status" value="1"/>
</dbReference>
<dbReference type="Gene3D" id="3.30.420.140">
    <property type="entry name" value="YqgF/RNase H-like domain"/>
    <property type="match status" value="1"/>
</dbReference>
<dbReference type="InterPro" id="IPR005227">
    <property type="entry name" value="YqgF"/>
</dbReference>
<keyword evidence="4 5" id="KW-0378">Hydrolase</keyword>
<dbReference type="PANTHER" id="PTHR33317">
    <property type="entry name" value="POLYNUCLEOTIDYL TRANSFERASE, RIBONUCLEASE H-LIKE SUPERFAMILY PROTEIN"/>
    <property type="match status" value="1"/>
</dbReference>